<dbReference type="Proteomes" id="UP000801492">
    <property type="component" value="Unassembled WGS sequence"/>
</dbReference>
<comment type="caution">
    <text evidence="1">The sequence shown here is derived from an EMBL/GenBank/DDBJ whole genome shotgun (WGS) entry which is preliminary data.</text>
</comment>
<protein>
    <submittedName>
        <fullName evidence="1">Uncharacterized protein</fullName>
    </submittedName>
</protein>
<organism evidence="1 2">
    <name type="scientific">Ignelater luminosus</name>
    <name type="common">Cucubano</name>
    <name type="synonym">Pyrophorus luminosus</name>
    <dbReference type="NCBI Taxonomy" id="2038154"/>
    <lineage>
        <taxon>Eukaryota</taxon>
        <taxon>Metazoa</taxon>
        <taxon>Ecdysozoa</taxon>
        <taxon>Arthropoda</taxon>
        <taxon>Hexapoda</taxon>
        <taxon>Insecta</taxon>
        <taxon>Pterygota</taxon>
        <taxon>Neoptera</taxon>
        <taxon>Endopterygota</taxon>
        <taxon>Coleoptera</taxon>
        <taxon>Polyphaga</taxon>
        <taxon>Elateriformia</taxon>
        <taxon>Elateroidea</taxon>
        <taxon>Elateridae</taxon>
        <taxon>Agrypninae</taxon>
        <taxon>Pyrophorini</taxon>
        <taxon>Ignelater</taxon>
    </lineage>
</organism>
<dbReference type="AlphaFoldDB" id="A0A8K0D338"/>
<accession>A0A8K0D338</accession>
<proteinExistence type="predicted"/>
<name>A0A8K0D338_IGNLU</name>
<sequence>MLVLKLKASPLKDHSLTPDLMVLYTPSSTSLTKTVSNPSVTICQLPHQSQKPSLNLWNSMPPKKLLELVPVVE</sequence>
<dbReference type="EMBL" id="VTPC01005331">
    <property type="protein sequence ID" value="KAF2896166.1"/>
    <property type="molecule type" value="Genomic_DNA"/>
</dbReference>
<evidence type="ECO:0000313" key="2">
    <source>
        <dbReference type="Proteomes" id="UP000801492"/>
    </source>
</evidence>
<reference evidence="1" key="1">
    <citation type="submission" date="2019-08" db="EMBL/GenBank/DDBJ databases">
        <title>The genome of the North American firefly Photinus pyralis.</title>
        <authorList>
            <consortium name="Photinus pyralis genome working group"/>
            <person name="Fallon T.R."/>
            <person name="Sander Lower S.E."/>
            <person name="Weng J.-K."/>
        </authorList>
    </citation>
    <scope>NUCLEOTIDE SEQUENCE</scope>
    <source>
        <strain evidence="1">TRF0915ILg1</strain>
        <tissue evidence="1">Whole body</tissue>
    </source>
</reference>
<evidence type="ECO:0000313" key="1">
    <source>
        <dbReference type="EMBL" id="KAF2896166.1"/>
    </source>
</evidence>
<gene>
    <name evidence="1" type="ORF">ILUMI_10009</name>
</gene>
<keyword evidence="2" id="KW-1185">Reference proteome</keyword>